<dbReference type="InterPro" id="IPR029044">
    <property type="entry name" value="Nucleotide-diphossugar_trans"/>
</dbReference>
<evidence type="ECO:0000256" key="8">
    <source>
        <dbReference type="ARBA" id="ARBA00023316"/>
    </source>
</evidence>
<evidence type="ECO:0000256" key="5">
    <source>
        <dbReference type="ARBA" id="ARBA00022989"/>
    </source>
</evidence>
<protein>
    <submittedName>
        <fullName evidence="14">Cellulose synthase-like protein G3</fullName>
    </submittedName>
</protein>
<feature type="binding site" evidence="11">
    <location>
        <position position="108"/>
    </location>
    <ligand>
        <name>UDP-alpha-D-glucose</name>
        <dbReference type="ChEBI" id="CHEBI:58885"/>
    </ligand>
</feature>
<keyword evidence="6" id="KW-0333">Golgi apparatus</keyword>
<organism evidence="14 15">
    <name type="scientific">Vitis vinifera</name>
    <name type="common">Grape</name>
    <dbReference type="NCBI Taxonomy" id="29760"/>
    <lineage>
        <taxon>Eukaryota</taxon>
        <taxon>Viridiplantae</taxon>
        <taxon>Streptophyta</taxon>
        <taxon>Embryophyta</taxon>
        <taxon>Tracheophyta</taxon>
        <taxon>Spermatophyta</taxon>
        <taxon>Magnoliopsida</taxon>
        <taxon>eudicotyledons</taxon>
        <taxon>Gunneridae</taxon>
        <taxon>Pentapetalae</taxon>
        <taxon>rosids</taxon>
        <taxon>Vitales</taxon>
        <taxon>Vitaceae</taxon>
        <taxon>Viteae</taxon>
        <taxon>Vitis</taxon>
    </lineage>
</organism>
<name>A0A438C8S7_VITVI</name>
<dbReference type="Pfam" id="PF03552">
    <property type="entry name" value="Cellulose_synt"/>
    <property type="match status" value="4"/>
</dbReference>
<dbReference type="Gene3D" id="3.90.550.10">
    <property type="entry name" value="Spore Coat Polysaccharide Biosynthesis Protein SpsA, Chain A"/>
    <property type="match status" value="2"/>
</dbReference>
<evidence type="ECO:0000256" key="3">
    <source>
        <dbReference type="ARBA" id="ARBA00022679"/>
    </source>
</evidence>
<feature type="transmembrane region" description="Helical" evidence="13">
    <location>
        <begin position="47"/>
        <end position="68"/>
    </location>
</feature>
<keyword evidence="7 13" id="KW-0472">Membrane</keyword>
<feature type="transmembrane region" description="Helical" evidence="13">
    <location>
        <begin position="432"/>
        <end position="457"/>
    </location>
</feature>
<evidence type="ECO:0000256" key="4">
    <source>
        <dbReference type="ARBA" id="ARBA00022692"/>
    </source>
</evidence>
<feature type="binding site" evidence="11">
    <location>
        <position position="109"/>
    </location>
    <ligand>
        <name>UDP-alpha-D-glucose</name>
        <dbReference type="ChEBI" id="CHEBI:58885"/>
    </ligand>
</feature>
<keyword evidence="2" id="KW-0328">Glycosyltransferase</keyword>
<evidence type="ECO:0000313" key="14">
    <source>
        <dbReference type="EMBL" id="RVW19663.1"/>
    </source>
</evidence>
<dbReference type="FunFam" id="3.90.550.10:FF:000135">
    <property type="entry name" value="Cellulose synthase-like protein G3"/>
    <property type="match status" value="1"/>
</dbReference>
<sequence>MAGTQRLPLHTQMLMPRAGINRAFALLYSCAILALLYHHFIDLLQSTSMVSVFLLLADSVLAFMWVTAQAFRMYPTDRQVFVEHLEQYVKESDYPGLDVFICTADPYKEPPMSVVNTALSVMAYDYPTEKLSVYVSDDGGSKLTLFAFMEAARFAAHWLPYCRKNKVVERCPKAHFGSSNPSRFPETDQIKMMYESMRVRVENVVLLEHGKDKDVTGHGMPNLVYISREKSTDSPHRFKAGALNVLLRVSATMTNAPVILTLDSDMYSNDPQTPLRALCYLLDPSMDPKLGYVQFPQVFHGINKNDIYGGELSHVFEVHMPGMDGLAGPIHVGSGGFFRRRVFYGCPSETLEMNRDRQVSHSIKSREVLAMAHHVAGCKYENQPNGQKGRLSYLWVLGMALWLRTCTQAVCCNVKDGSPFIPNHLWSPIDKLLSGLCFAHYTFWAIWAIPVTIYAFLPQLALLNSASIFPKISDPWCWLYVVLFLGAYGQDYLEFVLSGGPTQRWWNHQRAWMMRGLSSFTFGLVEYLLKYVGISTFGFNVTSKVVEEEQSKRYKQGIFEFGVPSPWSTAGQYMKAMAWRRDQGKLPLKITVISVVLSMGSLLNILYGILMGNSDYLPGSLKLELDNLCWYHLLSSGKSEISNLTPMFSSSCCCEETFCLCYLEFWLSCWRCSGLTGATGLPALCFSENSGCHWRFEPEFMGKKMQLVPGSWVHFLVCLPSSEQDIALQLCKNFVMRMSNTKTYLDEGVETVLLRQNKYGTLREDFYTSYRLQLAFCRYSPITYGIRSINHLSGLCYAHYTFGPIWSIPITINAFVPQLALLNCASIFLKASDTWLLLYIFLFLGAYGHQCLKFMLAGETIQRTWINQRIWTIKGLSSFIFGLAEYLLKFIGISTFGFNVTSNVVEEEQNK</sequence>
<reference evidence="14 15" key="1">
    <citation type="journal article" date="2018" name="PLoS Genet.">
        <title>Population sequencing reveals clonal diversity and ancestral inbreeding in the grapevine cultivar Chardonnay.</title>
        <authorList>
            <person name="Roach M.J."/>
            <person name="Johnson D.L."/>
            <person name="Bohlmann J."/>
            <person name="van Vuuren H.J."/>
            <person name="Jones S.J."/>
            <person name="Pretorius I.S."/>
            <person name="Schmidt S.A."/>
            <person name="Borneman A.R."/>
        </authorList>
    </citation>
    <scope>NUCLEOTIDE SEQUENCE [LARGE SCALE GENOMIC DNA]</scope>
    <source>
        <strain evidence="15">cv. Chardonnay</strain>
        <tissue evidence="14">Leaf</tissue>
    </source>
</reference>
<dbReference type="FunFam" id="3.90.550.10:FF:000138">
    <property type="entry name" value="Cellulose synthase isolog"/>
    <property type="match status" value="1"/>
</dbReference>
<comment type="similarity">
    <text evidence="10">Belongs to the glycosyltransferase 2 family. Plant cellulose synthase-like G subfamily.</text>
</comment>
<dbReference type="EMBL" id="QGNW01002450">
    <property type="protein sequence ID" value="RVW19663.1"/>
    <property type="molecule type" value="Genomic_DNA"/>
</dbReference>
<dbReference type="OrthoDB" id="1728353at2759"/>
<feature type="transmembrane region" description="Helical" evidence="13">
    <location>
        <begin position="477"/>
        <end position="497"/>
    </location>
</feature>
<evidence type="ECO:0000256" key="13">
    <source>
        <dbReference type="SAM" id="Phobius"/>
    </source>
</evidence>
<evidence type="ECO:0000256" key="7">
    <source>
        <dbReference type="ARBA" id="ARBA00023136"/>
    </source>
</evidence>
<comment type="caution">
    <text evidence="14">The sequence shown here is derived from an EMBL/GenBank/DDBJ whole genome shotgun (WGS) entry which is preliminary data.</text>
</comment>
<evidence type="ECO:0000256" key="6">
    <source>
        <dbReference type="ARBA" id="ARBA00023034"/>
    </source>
</evidence>
<evidence type="ECO:0000313" key="15">
    <source>
        <dbReference type="Proteomes" id="UP000288805"/>
    </source>
</evidence>
<evidence type="ECO:0000256" key="11">
    <source>
        <dbReference type="PIRSR" id="PIRSR605150-2"/>
    </source>
</evidence>
<evidence type="ECO:0000256" key="9">
    <source>
        <dbReference type="ARBA" id="ARBA00037405"/>
    </source>
</evidence>
<keyword evidence="4 13" id="KW-0812">Transmembrane</keyword>
<dbReference type="PANTHER" id="PTHR13301">
    <property type="entry name" value="X-BOX TRANSCRIPTION FACTOR-RELATED"/>
    <property type="match status" value="1"/>
</dbReference>
<gene>
    <name evidence="14" type="primary">CSLG3_29</name>
    <name evidence="14" type="ORF">CK203_106230</name>
</gene>
<proteinExistence type="inferred from homology"/>
<dbReference type="Proteomes" id="UP000288805">
    <property type="component" value="Unassembled WGS sequence"/>
</dbReference>
<comment type="subcellular location">
    <subcellularLocation>
        <location evidence="1">Golgi apparatus membrane</location>
        <topology evidence="1">Multi-pass membrane protein</topology>
    </subcellularLocation>
</comment>
<keyword evidence="3" id="KW-0808">Transferase</keyword>
<dbReference type="GO" id="GO:0030244">
    <property type="term" value="P:cellulose biosynthetic process"/>
    <property type="evidence" value="ECO:0007669"/>
    <property type="project" value="InterPro"/>
</dbReference>
<comment type="function">
    <text evidence="9">Thought to be a Golgi-localized beta-glycan synthase that polymerize the backbones of noncellulosic polysaccharides (hemicelluloses) of plant cell wall.</text>
</comment>
<feature type="binding site" evidence="11">
    <location>
        <position position="138"/>
    </location>
    <ligand>
        <name>UDP-alpha-D-glucose</name>
        <dbReference type="ChEBI" id="CHEBI:58885"/>
    </ligand>
</feature>
<evidence type="ECO:0000256" key="2">
    <source>
        <dbReference type="ARBA" id="ARBA00022676"/>
    </source>
</evidence>
<feature type="binding site" evidence="12">
    <location>
        <position position="263"/>
    </location>
    <ligand>
        <name>Mn(2+)</name>
        <dbReference type="ChEBI" id="CHEBI:29035"/>
    </ligand>
</feature>
<keyword evidence="5 13" id="KW-1133">Transmembrane helix</keyword>
<dbReference type="GO" id="GO:0000139">
    <property type="term" value="C:Golgi membrane"/>
    <property type="evidence" value="ECO:0007669"/>
    <property type="project" value="UniProtKB-SubCell"/>
</dbReference>
<feature type="transmembrane region" description="Helical" evidence="13">
    <location>
        <begin position="836"/>
        <end position="856"/>
    </location>
</feature>
<feature type="transmembrane region" description="Helical" evidence="13">
    <location>
        <begin position="590"/>
        <end position="610"/>
    </location>
</feature>
<evidence type="ECO:0000256" key="1">
    <source>
        <dbReference type="ARBA" id="ARBA00004653"/>
    </source>
</evidence>
<dbReference type="InterPro" id="IPR005150">
    <property type="entry name" value="Cellulose_synth"/>
</dbReference>
<feature type="binding site" evidence="12">
    <location>
        <position position="239"/>
    </location>
    <ligand>
        <name>Mn(2+)</name>
        <dbReference type="ChEBI" id="CHEBI:29035"/>
    </ligand>
</feature>
<evidence type="ECO:0000256" key="12">
    <source>
        <dbReference type="PIRSR" id="PIRSR605150-3"/>
    </source>
</evidence>
<dbReference type="AlphaFoldDB" id="A0A438C8S7"/>
<dbReference type="SUPFAM" id="SSF53448">
    <property type="entry name" value="Nucleotide-diphospho-sugar transferases"/>
    <property type="match status" value="1"/>
</dbReference>
<keyword evidence="8" id="KW-0961">Cell wall biogenesis/degradation</keyword>
<dbReference type="GO" id="GO:0071555">
    <property type="term" value="P:cell wall organization"/>
    <property type="evidence" value="ECO:0007669"/>
    <property type="project" value="UniProtKB-KW"/>
</dbReference>
<feature type="transmembrane region" description="Helical" evidence="13">
    <location>
        <begin position="20"/>
        <end position="41"/>
    </location>
</feature>
<feature type="transmembrane region" description="Helical" evidence="13">
    <location>
        <begin position="876"/>
        <end position="898"/>
    </location>
</feature>
<evidence type="ECO:0000256" key="10">
    <source>
        <dbReference type="ARBA" id="ARBA00061657"/>
    </source>
</evidence>
<accession>A0A438C8S7</accession>
<dbReference type="GO" id="GO:0016760">
    <property type="term" value="F:cellulose synthase (UDP-forming) activity"/>
    <property type="evidence" value="ECO:0007669"/>
    <property type="project" value="InterPro"/>
</dbReference>